<evidence type="ECO:0000256" key="6">
    <source>
        <dbReference type="ARBA" id="ARBA00023136"/>
    </source>
</evidence>
<dbReference type="GO" id="GO:0006614">
    <property type="term" value="P:SRP-dependent cotranslational protein targeting to membrane"/>
    <property type="evidence" value="ECO:0007669"/>
    <property type="project" value="InterPro"/>
</dbReference>
<feature type="binding site" evidence="9">
    <location>
        <begin position="266"/>
        <end position="269"/>
    </location>
    <ligand>
        <name>GTP</name>
        <dbReference type="ChEBI" id="CHEBI:37565"/>
    </ligand>
</feature>
<comment type="subunit">
    <text evidence="9">Part of the signal recognition particle protein translocation system, which is composed of SRP and FtsY.</text>
</comment>
<dbReference type="InterPro" id="IPR003593">
    <property type="entry name" value="AAA+_ATPase"/>
</dbReference>
<dbReference type="SMART" id="SM00963">
    <property type="entry name" value="SRP54_N"/>
    <property type="match status" value="1"/>
</dbReference>
<keyword evidence="4 9" id="KW-0378">Hydrolase</keyword>
<reference evidence="11 12" key="1">
    <citation type="submission" date="2017-08" db="EMBL/GenBank/DDBJ databases">
        <title>Burning lignite coal seam in the remote Altai Mountains harbors a hydrogen-driven thermophilic microbial community.</title>
        <authorList>
            <person name="Kadnikov V.V."/>
            <person name="Mardanov A.V."/>
            <person name="Ivasenko D."/>
            <person name="Beletsky A.V."/>
            <person name="Karnachuk O.V."/>
            <person name="Ravin N.V."/>
        </authorList>
    </citation>
    <scope>NUCLEOTIDE SEQUENCE [LARGE SCALE GENOMIC DNA]</scope>
    <source>
        <strain evidence="11">AL33</strain>
    </source>
</reference>
<evidence type="ECO:0000256" key="2">
    <source>
        <dbReference type="ARBA" id="ARBA00022490"/>
    </source>
</evidence>
<dbReference type="HAMAP" id="MF_00920">
    <property type="entry name" value="FtsY"/>
    <property type="match status" value="1"/>
</dbReference>
<dbReference type="SUPFAM" id="SSF47364">
    <property type="entry name" value="Domain of the SRP/SRP receptor G-proteins"/>
    <property type="match status" value="1"/>
</dbReference>
<protein>
    <recommendedName>
        <fullName evidence="9">Signal recognition particle receptor FtsY</fullName>
        <shortName evidence="9">SRP receptor</shortName>
        <ecNumber evidence="9">3.6.5.4</ecNumber>
    </recommendedName>
</protein>
<evidence type="ECO:0000256" key="5">
    <source>
        <dbReference type="ARBA" id="ARBA00023134"/>
    </source>
</evidence>
<evidence type="ECO:0000256" key="3">
    <source>
        <dbReference type="ARBA" id="ARBA00022741"/>
    </source>
</evidence>
<accession>A0A2T5GFE2</accession>
<dbReference type="GO" id="GO:0005047">
    <property type="term" value="F:signal recognition particle binding"/>
    <property type="evidence" value="ECO:0007669"/>
    <property type="project" value="TreeGrafter"/>
</dbReference>
<dbReference type="Proteomes" id="UP000244180">
    <property type="component" value="Unassembled WGS sequence"/>
</dbReference>
<dbReference type="RefSeq" id="WP_272999379.1">
    <property type="nucleotide sequence ID" value="NZ_PEBV01000001.1"/>
</dbReference>
<dbReference type="InterPro" id="IPR004390">
    <property type="entry name" value="SR_rcpt_FtsY"/>
</dbReference>
<comment type="caution">
    <text evidence="11">The sequence shown here is derived from an EMBL/GenBank/DDBJ whole genome shotgun (WGS) entry which is preliminary data.</text>
</comment>
<name>A0A2T5GFE2_HYDSH</name>
<gene>
    <name evidence="9" type="primary">ftsY</name>
    <name evidence="11" type="ORF">HSCHL_1847</name>
</gene>
<dbReference type="InterPro" id="IPR013822">
    <property type="entry name" value="Signal_recog_particl_SRP54_hlx"/>
</dbReference>
<evidence type="ECO:0000256" key="1">
    <source>
        <dbReference type="ARBA" id="ARBA00022475"/>
    </source>
</evidence>
<dbReference type="GO" id="GO:0005525">
    <property type="term" value="F:GTP binding"/>
    <property type="evidence" value="ECO:0007669"/>
    <property type="project" value="UniProtKB-UniRule"/>
</dbReference>
<evidence type="ECO:0000313" key="11">
    <source>
        <dbReference type="EMBL" id="PTQ54904.1"/>
    </source>
</evidence>
<comment type="function">
    <text evidence="9">Involved in targeting and insertion of nascent membrane proteins into the cytoplasmic membrane. Acts as a receptor for the complex formed by the signal recognition particle (SRP) and the ribosome-nascent chain (RNC).</text>
</comment>
<dbReference type="CDD" id="cd17874">
    <property type="entry name" value="FtsY"/>
    <property type="match status" value="1"/>
</dbReference>
<evidence type="ECO:0000259" key="10">
    <source>
        <dbReference type="PROSITE" id="PS00300"/>
    </source>
</evidence>
<dbReference type="InterPro" id="IPR036225">
    <property type="entry name" value="SRP/SRP_N"/>
</dbReference>
<keyword evidence="1 9" id="KW-1003">Cell membrane</keyword>
<dbReference type="SMART" id="SM00382">
    <property type="entry name" value="AAA"/>
    <property type="match status" value="1"/>
</dbReference>
<evidence type="ECO:0000256" key="9">
    <source>
        <dbReference type="HAMAP-Rule" id="MF_00920"/>
    </source>
</evidence>
<dbReference type="PROSITE" id="PS00300">
    <property type="entry name" value="SRP54"/>
    <property type="match status" value="1"/>
</dbReference>
<sequence>MGLFRRLKASLETIGRSFHDGLAKTRQALGGRLAGLFRRGGKLDDAFYEELEEALIAADVGVETAMALVDELREAVRREKIADPPAAWPLLEALLLKRFAGGAVDLATAEAPPTVYVFVGVNGVGKTTTIGKLAHRLAQAGHRVLLAAGDTFRAGAIEQLLIWGERSGVPVVAKAPGSDPAAVVYEAIQKAKAEGFEFVLCDTAGRLQNKVNLMNELNKIVRVAGREVPGAPHEVLLVLDATTGQNALLQAKAFRKVAGASGIVLTKLDGTAKGGVAVAVREQLGLPVKLVGLGEGIDDLQPFEAEAYVRALLSPPEGAA</sequence>
<dbReference type="PANTHER" id="PTHR43134:SF1">
    <property type="entry name" value="SIGNAL RECOGNITION PARTICLE RECEPTOR SUBUNIT ALPHA"/>
    <property type="match status" value="1"/>
</dbReference>
<evidence type="ECO:0000256" key="4">
    <source>
        <dbReference type="ARBA" id="ARBA00022801"/>
    </source>
</evidence>
<dbReference type="PANTHER" id="PTHR43134">
    <property type="entry name" value="SIGNAL RECOGNITION PARTICLE RECEPTOR SUBUNIT ALPHA"/>
    <property type="match status" value="1"/>
</dbReference>
<dbReference type="Pfam" id="PF00448">
    <property type="entry name" value="SRP54"/>
    <property type="match status" value="1"/>
</dbReference>
<dbReference type="InterPro" id="IPR000897">
    <property type="entry name" value="SRP54_GTPase_dom"/>
</dbReference>
<keyword evidence="3 9" id="KW-0547">Nucleotide-binding</keyword>
<dbReference type="SMART" id="SM00962">
    <property type="entry name" value="SRP54"/>
    <property type="match status" value="1"/>
</dbReference>
<feature type="domain" description="SRP54-type proteins GTP-binding" evidence="10">
    <location>
        <begin position="287"/>
        <end position="300"/>
    </location>
</feature>
<keyword evidence="7 9" id="KW-0675">Receptor</keyword>
<dbReference type="FunFam" id="1.20.120.140:FF:000002">
    <property type="entry name" value="Signal recognition particle receptor FtsY"/>
    <property type="match status" value="1"/>
</dbReference>
<dbReference type="FunFam" id="3.40.50.300:FF:000053">
    <property type="entry name" value="Signal recognition particle receptor FtsY"/>
    <property type="match status" value="1"/>
</dbReference>
<dbReference type="GO" id="GO:0005737">
    <property type="term" value="C:cytoplasm"/>
    <property type="evidence" value="ECO:0007669"/>
    <property type="project" value="UniProtKB-SubCell"/>
</dbReference>
<proteinExistence type="inferred from homology"/>
<keyword evidence="2 9" id="KW-0963">Cytoplasm</keyword>
<dbReference type="InterPro" id="IPR042101">
    <property type="entry name" value="SRP54_N_sf"/>
</dbReference>
<evidence type="ECO:0000256" key="8">
    <source>
        <dbReference type="ARBA" id="ARBA00048027"/>
    </source>
</evidence>
<dbReference type="InterPro" id="IPR027417">
    <property type="entry name" value="P-loop_NTPase"/>
</dbReference>
<evidence type="ECO:0000313" key="12">
    <source>
        <dbReference type="Proteomes" id="UP000244180"/>
    </source>
</evidence>
<evidence type="ECO:0000256" key="7">
    <source>
        <dbReference type="ARBA" id="ARBA00023170"/>
    </source>
</evidence>
<comment type="similarity">
    <text evidence="9">Belongs to the GTP-binding SRP family. FtsY subfamily.</text>
</comment>
<dbReference type="SUPFAM" id="SSF52540">
    <property type="entry name" value="P-loop containing nucleoside triphosphate hydrolases"/>
    <property type="match status" value="1"/>
</dbReference>
<keyword evidence="5 9" id="KW-0342">GTP-binding</keyword>
<organism evidence="11 12">
    <name type="scientific">Hydrogenibacillus schlegelii</name>
    <name type="common">Bacillus schlegelii</name>
    <dbReference type="NCBI Taxonomy" id="1484"/>
    <lineage>
        <taxon>Bacteria</taxon>
        <taxon>Bacillati</taxon>
        <taxon>Bacillota</taxon>
        <taxon>Bacilli</taxon>
        <taxon>Bacillales</taxon>
        <taxon>Bacillales Family X. Incertae Sedis</taxon>
        <taxon>Hydrogenibacillus</taxon>
    </lineage>
</organism>
<feature type="binding site" evidence="9">
    <location>
        <begin position="202"/>
        <end position="206"/>
    </location>
    <ligand>
        <name>GTP</name>
        <dbReference type="ChEBI" id="CHEBI:37565"/>
    </ligand>
</feature>
<dbReference type="GO" id="GO:0003924">
    <property type="term" value="F:GTPase activity"/>
    <property type="evidence" value="ECO:0007669"/>
    <property type="project" value="UniProtKB-UniRule"/>
</dbReference>
<dbReference type="AlphaFoldDB" id="A0A2T5GFE2"/>
<dbReference type="EC" id="3.6.5.4" evidence="9"/>
<comment type="subcellular location">
    <subcellularLocation>
        <location evidence="9">Cell membrane</location>
        <topology evidence="9">Peripheral membrane protein</topology>
        <orientation evidence="9">Cytoplasmic side</orientation>
    </subcellularLocation>
    <subcellularLocation>
        <location evidence="9">Cytoplasm</location>
    </subcellularLocation>
</comment>
<dbReference type="Gene3D" id="3.40.50.300">
    <property type="entry name" value="P-loop containing nucleotide triphosphate hydrolases"/>
    <property type="match status" value="1"/>
</dbReference>
<dbReference type="Pfam" id="PF02881">
    <property type="entry name" value="SRP54_N"/>
    <property type="match status" value="1"/>
</dbReference>
<dbReference type="Gene3D" id="1.20.120.140">
    <property type="entry name" value="Signal recognition particle SRP54, nucleotide-binding domain"/>
    <property type="match status" value="1"/>
</dbReference>
<comment type="catalytic activity">
    <reaction evidence="8 9">
        <text>GTP + H2O = GDP + phosphate + H(+)</text>
        <dbReference type="Rhea" id="RHEA:19669"/>
        <dbReference type="ChEBI" id="CHEBI:15377"/>
        <dbReference type="ChEBI" id="CHEBI:15378"/>
        <dbReference type="ChEBI" id="CHEBI:37565"/>
        <dbReference type="ChEBI" id="CHEBI:43474"/>
        <dbReference type="ChEBI" id="CHEBI:58189"/>
        <dbReference type="EC" id="3.6.5.4"/>
    </reaction>
</comment>
<dbReference type="EMBL" id="PEBV01000001">
    <property type="protein sequence ID" value="PTQ54904.1"/>
    <property type="molecule type" value="Genomic_DNA"/>
</dbReference>
<keyword evidence="6 9" id="KW-0472">Membrane</keyword>
<feature type="binding site" evidence="9">
    <location>
        <begin position="120"/>
        <end position="127"/>
    </location>
    <ligand>
        <name>GTP</name>
        <dbReference type="ChEBI" id="CHEBI:37565"/>
    </ligand>
</feature>
<dbReference type="GO" id="GO:0005886">
    <property type="term" value="C:plasma membrane"/>
    <property type="evidence" value="ECO:0007669"/>
    <property type="project" value="UniProtKB-SubCell"/>
</dbReference>
<dbReference type="NCBIfam" id="TIGR00064">
    <property type="entry name" value="ftsY"/>
    <property type="match status" value="1"/>
</dbReference>